<evidence type="ECO:0000256" key="2">
    <source>
        <dbReference type="ARBA" id="ARBA00004777"/>
    </source>
</evidence>
<comment type="similarity">
    <text evidence="3 8">Belongs to the methylenetetrahydrofolate reductase family.</text>
</comment>
<dbReference type="GO" id="GO:0009086">
    <property type="term" value="P:methionine biosynthetic process"/>
    <property type="evidence" value="ECO:0007669"/>
    <property type="project" value="TreeGrafter"/>
</dbReference>
<dbReference type="EMBL" id="RBIJ01000005">
    <property type="protein sequence ID" value="RKQ83924.1"/>
    <property type="molecule type" value="Genomic_DNA"/>
</dbReference>
<keyword evidence="6 8" id="KW-0560">Oxidoreductase</keyword>
<evidence type="ECO:0000256" key="4">
    <source>
        <dbReference type="ARBA" id="ARBA00022630"/>
    </source>
</evidence>
<protein>
    <recommendedName>
        <fullName evidence="8">Methylenetetrahydrofolate reductase</fullName>
    </recommendedName>
</protein>
<evidence type="ECO:0000313" key="9">
    <source>
        <dbReference type="EMBL" id="RKQ83924.1"/>
    </source>
</evidence>
<reference evidence="9 10" key="1">
    <citation type="submission" date="2018-10" db="EMBL/GenBank/DDBJ databases">
        <title>Genomic Encyclopedia of Type Strains, Phase IV (KMG-IV): sequencing the most valuable type-strain genomes for metagenomic binning, comparative biology and taxonomic classification.</title>
        <authorList>
            <person name="Goeker M."/>
        </authorList>
    </citation>
    <scope>NUCLEOTIDE SEQUENCE [LARGE SCALE GENOMIC DNA]</scope>
    <source>
        <strain evidence="9 10">DSM 22653</strain>
    </source>
</reference>
<accession>A0A660KVQ1</accession>
<gene>
    <name evidence="9" type="ORF">C7438_1584</name>
</gene>
<dbReference type="GO" id="GO:0071949">
    <property type="term" value="F:FAD binding"/>
    <property type="evidence" value="ECO:0007669"/>
    <property type="project" value="TreeGrafter"/>
</dbReference>
<keyword evidence="4 8" id="KW-0285">Flavoprotein</keyword>
<dbReference type="GO" id="GO:0005829">
    <property type="term" value="C:cytosol"/>
    <property type="evidence" value="ECO:0007669"/>
    <property type="project" value="TreeGrafter"/>
</dbReference>
<dbReference type="PANTHER" id="PTHR45754:SF3">
    <property type="entry name" value="METHYLENETETRAHYDROFOLATE REDUCTASE (NADPH)"/>
    <property type="match status" value="1"/>
</dbReference>
<evidence type="ECO:0000256" key="8">
    <source>
        <dbReference type="RuleBase" id="RU003862"/>
    </source>
</evidence>
<evidence type="ECO:0000256" key="7">
    <source>
        <dbReference type="ARBA" id="ARBA00048628"/>
    </source>
</evidence>
<dbReference type="Pfam" id="PF02219">
    <property type="entry name" value="MTHFR"/>
    <property type="match status" value="1"/>
</dbReference>
<dbReference type="GO" id="GO:0106312">
    <property type="term" value="F:methylenetetrahydrofolate reductase (NADH) activity"/>
    <property type="evidence" value="ECO:0007669"/>
    <property type="project" value="UniProtKB-EC"/>
</dbReference>
<evidence type="ECO:0000313" key="10">
    <source>
        <dbReference type="Proteomes" id="UP000267019"/>
    </source>
</evidence>
<evidence type="ECO:0000256" key="6">
    <source>
        <dbReference type="ARBA" id="ARBA00023002"/>
    </source>
</evidence>
<comment type="pathway">
    <text evidence="2 8">One-carbon metabolism; tetrahydrofolate interconversion.</text>
</comment>
<dbReference type="GO" id="GO:0035999">
    <property type="term" value="P:tetrahydrofolate interconversion"/>
    <property type="evidence" value="ECO:0007669"/>
    <property type="project" value="UniProtKB-UniPathway"/>
</dbReference>
<name>A0A660KVQ1_9BACL</name>
<dbReference type="CDD" id="cd00537">
    <property type="entry name" value="MTHFR"/>
    <property type="match status" value="1"/>
</dbReference>
<keyword evidence="10" id="KW-1185">Reference proteome</keyword>
<comment type="cofactor">
    <cofactor evidence="1 8">
        <name>FAD</name>
        <dbReference type="ChEBI" id="CHEBI:57692"/>
    </cofactor>
</comment>
<dbReference type="AlphaFoldDB" id="A0A660KVQ1"/>
<evidence type="ECO:0000256" key="5">
    <source>
        <dbReference type="ARBA" id="ARBA00022827"/>
    </source>
</evidence>
<organism evidence="9 10">
    <name type="scientific">Brockia lithotrophica</name>
    <dbReference type="NCBI Taxonomy" id="933949"/>
    <lineage>
        <taxon>Bacteria</taxon>
        <taxon>Bacillati</taxon>
        <taxon>Bacillota</taxon>
        <taxon>Bacilli</taxon>
        <taxon>Bacillales</taxon>
        <taxon>Bacillales Family X. Incertae Sedis</taxon>
        <taxon>Brockia</taxon>
    </lineage>
</organism>
<dbReference type="RefSeq" id="WP_170143647.1">
    <property type="nucleotide sequence ID" value="NZ_RBIJ01000005.1"/>
</dbReference>
<dbReference type="PANTHER" id="PTHR45754">
    <property type="entry name" value="METHYLENETETRAHYDROFOLATE REDUCTASE"/>
    <property type="match status" value="1"/>
</dbReference>
<keyword evidence="5 8" id="KW-0274">FAD</keyword>
<comment type="catalytic activity">
    <reaction evidence="7">
        <text>(6S)-5-methyl-5,6,7,8-tetrahydrofolate + NAD(+) = (6R)-5,10-methylene-5,6,7,8-tetrahydrofolate + NADH + H(+)</text>
        <dbReference type="Rhea" id="RHEA:19821"/>
        <dbReference type="ChEBI" id="CHEBI:15378"/>
        <dbReference type="ChEBI" id="CHEBI:15636"/>
        <dbReference type="ChEBI" id="CHEBI:18608"/>
        <dbReference type="ChEBI" id="CHEBI:57540"/>
        <dbReference type="ChEBI" id="CHEBI:57945"/>
        <dbReference type="EC" id="1.5.1.54"/>
    </reaction>
    <physiologicalReaction direction="right-to-left" evidence="7">
        <dbReference type="Rhea" id="RHEA:19823"/>
    </physiologicalReaction>
</comment>
<dbReference type="UniPathway" id="UPA00193"/>
<dbReference type="Gene3D" id="3.20.20.220">
    <property type="match status" value="1"/>
</dbReference>
<comment type="caution">
    <text evidence="9">The sequence shown here is derived from an EMBL/GenBank/DDBJ whole genome shotgun (WGS) entry which is preliminary data.</text>
</comment>
<proteinExistence type="inferred from homology"/>
<dbReference type="InterPro" id="IPR029041">
    <property type="entry name" value="FAD-linked_oxidoreductase-like"/>
</dbReference>
<evidence type="ECO:0000256" key="1">
    <source>
        <dbReference type="ARBA" id="ARBA00001974"/>
    </source>
</evidence>
<dbReference type="SUPFAM" id="SSF51730">
    <property type="entry name" value="FAD-linked oxidoreductase"/>
    <property type="match status" value="1"/>
</dbReference>
<dbReference type="InterPro" id="IPR003171">
    <property type="entry name" value="Mehydrof_redctse-like"/>
</dbReference>
<sequence length="290" mass="32192">MPFRILVEVPPPKSNVVGPFLANVDALAAMNVDAVTLSDNSLAQARMANVVAAQLVRQRVNLPVVLHVNTRDRNLLAQQSLFFGLAALGIHDVLIISGDAMRLGDHPEGKAVYERTSIDLMYLVRGMNEGRSFFGRPLKSPTSFRIGGALNPTSAGGFSRDRALRKVEAGATFFLTQPLFDDRALEALDELRTVLPPGIELYPGFMPLTSEKNARFMASVPGFSVPEPLLRAYAERPEDPEIGIEFLLELFERNKPFLSRFAGVYLVTPGRKVELLRPLVEYLRRQFSRE</sequence>
<dbReference type="Proteomes" id="UP000267019">
    <property type="component" value="Unassembled WGS sequence"/>
</dbReference>
<evidence type="ECO:0000256" key="3">
    <source>
        <dbReference type="ARBA" id="ARBA00006743"/>
    </source>
</evidence>